<dbReference type="GO" id="GO:0005829">
    <property type="term" value="C:cytosol"/>
    <property type="evidence" value="ECO:0007669"/>
    <property type="project" value="TreeGrafter"/>
</dbReference>
<evidence type="ECO:0000259" key="14">
    <source>
        <dbReference type="PROSITE" id="PS51384"/>
    </source>
</evidence>
<dbReference type="GO" id="GO:0050667">
    <property type="term" value="P:homocysteine metabolic process"/>
    <property type="evidence" value="ECO:0007669"/>
    <property type="project" value="TreeGrafter"/>
</dbReference>
<evidence type="ECO:0000259" key="13">
    <source>
        <dbReference type="PROSITE" id="PS50902"/>
    </source>
</evidence>
<evidence type="ECO:0000256" key="4">
    <source>
        <dbReference type="ARBA" id="ARBA00022630"/>
    </source>
</evidence>
<dbReference type="InterPro" id="IPR008254">
    <property type="entry name" value="Flavodoxin/NO_synth"/>
</dbReference>
<comment type="cofactor">
    <cofactor evidence="1">
        <name>FMN</name>
        <dbReference type="ChEBI" id="CHEBI:58210"/>
    </cofactor>
</comment>
<comment type="cofactor">
    <cofactor evidence="2">
        <name>FAD</name>
        <dbReference type="ChEBI" id="CHEBI:57692"/>
    </cofactor>
</comment>
<evidence type="ECO:0000256" key="5">
    <source>
        <dbReference type="ARBA" id="ARBA00022643"/>
    </source>
</evidence>
<evidence type="ECO:0000256" key="11">
    <source>
        <dbReference type="ARBA" id="ARBA00039088"/>
    </source>
</evidence>
<keyword evidence="7" id="KW-0274">FAD</keyword>
<evidence type="ECO:0000256" key="3">
    <source>
        <dbReference type="ARBA" id="ARBA00022605"/>
    </source>
</evidence>
<evidence type="ECO:0000256" key="7">
    <source>
        <dbReference type="ARBA" id="ARBA00022827"/>
    </source>
</evidence>
<dbReference type="SUPFAM" id="SSF63380">
    <property type="entry name" value="Riboflavin synthase domain-like"/>
    <property type="match status" value="1"/>
</dbReference>
<evidence type="ECO:0000256" key="8">
    <source>
        <dbReference type="ARBA" id="ARBA00022857"/>
    </source>
</evidence>
<dbReference type="EMBL" id="JAOTOJ010000003">
    <property type="protein sequence ID" value="KAK9403672.1"/>
    <property type="molecule type" value="Genomic_DNA"/>
</dbReference>
<keyword evidence="10" id="KW-0486">Methionine biosynthesis</keyword>
<keyword evidence="4" id="KW-0285">Flavoprotein</keyword>
<dbReference type="PANTHER" id="PTHR19384:SF84">
    <property type="entry name" value="METHIONINE SYNTHASE REDUCTASE"/>
    <property type="match status" value="1"/>
</dbReference>
<dbReference type="InterPro" id="IPR001709">
    <property type="entry name" value="Flavoprot_Pyr_Nucl_cyt_Rdtase"/>
</dbReference>
<reference evidence="15 16" key="1">
    <citation type="journal article" date="2024" name="Proc. Natl. Acad. Sci. U.S.A.">
        <title>The genetic regulatory architecture and epigenomic basis for age-related changes in rattlesnake venom.</title>
        <authorList>
            <person name="Hogan M.P."/>
            <person name="Holding M.L."/>
            <person name="Nystrom G.S."/>
            <person name="Colston T.J."/>
            <person name="Bartlett D.A."/>
            <person name="Mason A.J."/>
            <person name="Ellsworth S.A."/>
            <person name="Rautsaw R.M."/>
            <person name="Lawrence K.C."/>
            <person name="Strickland J.L."/>
            <person name="He B."/>
            <person name="Fraser P."/>
            <person name="Margres M.J."/>
            <person name="Gilbert D.M."/>
            <person name="Gibbs H.L."/>
            <person name="Parkinson C.L."/>
            <person name="Rokyta D.R."/>
        </authorList>
    </citation>
    <scope>NUCLEOTIDE SEQUENCE [LARGE SCALE GENOMIC DNA]</scope>
    <source>
        <strain evidence="15">DRR0105</strain>
    </source>
</reference>
<accession>A0AAW1BNV9</accession>
<dbReference type="GO" id="GO:0009086">
    <property type="term" value="P:methionine biosynthetic process"/>
    <property type="evidence" value="ECO:0007669"/>
    <property type="project" value="UniProtKB-KW"/>
</dbReference>
<dbReference type="Gene3D" id="1.20.990.10">
    <property type="entry name" value="NADPH-cytochrome p450 Reductase, Chain A, domain 3"/>
    <property type="match status" value="1"/>
</dbReference>
<proteinExistence type="predicted"/>
<evidence type="ECO:0000256" key="10">
    <source>
        <dbReference type="ARBA" id="ARBA00023167"/>
    </source>
</evidence>
<evidence type="ECO:0000256" key="12">
    <source>
        <dbReference type="ARBA" id="ARBA00040659"/>
    </source>
</evidence>
<dbReference type="Proteomes" id="UP001474421">
    <property type="component" value="Unassembled WGS sequence"/>
</dbReference>
<dbReference type="Pfam" id="PF00667">
    <property type="entry name" value="FAD_binding_1"/>
    <property type="match status" value="1"/>
</dbReference>
<evidence type="ECO:0000256" key="9">
    <source>
        <dbReference type="ARBA" id="ARBA00023002"/>
    </source>
</evidence>
<dbReference type="InterPro" id="IPR029039">
    <property type="entry name" value="Flavoprotein-like_sf"/>
</dbReference>
<gene>
    <name evidence="15" type="ORF">NXF25_008499</name>
</gene>
<dbReference type="GO" id="GO:0010181">
    <property type="term" value="F:FMN binding"/>
    <property type="evidence" value="ECO:0007669"/>
    <property type="project" value="InterPro"/>
</dbReference>
<dbReference type="EC" id="1.16.1.8" evidence="11"/>
<dbReference type="FunFam" id="3.40.50.360:FF:000059">
    <property type="entry name" value="5-methyltetrahydrofolate-homocysteine methyltransferase reductase"/>
    <property type="match status" value="1"/>
</dbReference>
<dbReference type="AlphaFoldDB" id="A0AAW1BNV9"/>
<dbReference type="Gene3D" id="3.40.50.80">
    <property type="entry name" value="Nucleotide-binding domain of ferredoxin-NADP reductase (FNR) module"/>
    <property type="match status" value="1"/>
</dbReference>
<dbReference type="SUPFAM" id="SSF52218">
    <property type="entry name" value="Flavoproteins"/>
    <property type="match status" value="1"/>
</dbReference>
<keyword evidence="6" id="KW-0949">S-adenosyl-L-methionine</keyword>
<evidence type="ECO:0000256" key="6">
    <source>
        <dbReference type="ARBA" id="ARBA00022691"/>
    </source>
</evidence>
<dbReference type="Pfam" id="PF00258">
    <property type="entry name" value="Flavodoxin_1"/>
    <property type="match status" value="1"/>
</dbReference>
<dbReference type="Gene3D" id="2.40.30.10">
    <property type="entry name" value="Translation factors"/>
    <property type="match status" value="1"/>
</dbReference>
<keyword evidence="16" id="KW-1185">Reference proteome</keyword>
<dbReference type="InterPro" id="IPR023173">
    <property type="entry name" value="NADPH_Cyt_P450_Rdtase_alpha"/>
</dbReference>
<dbReference type="Gene3D" id="3.40.50.360">
    <property type="match status" value="1"/>
</dbReference>
<evidence type="ECO:0000256" key="2">
    <source>
        <dbReference type="ARBA" id="ARBA00001974"/>
    </source>
</evidence>
<dbReference type="InterPro" id="IPR017927">
    <property type="entry name" value="FAD-bd_FR_type"/>
</dbReference>
<keyword evidence="8" id="KW-0521">NADP</keyword>
<keyword evidence="9" id="KW-0560">Oxidoreductase</keyword>
<evidence type="ECO:0000313" key="16">
    <source>
        <dbReference type="Proteomes" id="UP001474421"/>
    </source>
</evidence>
<name>A0AAW1BNV9_CROAD</name>
<dbReference type="PANTHER" id="PTHR19384">
    <property type="entry name" value="NITRIC OXIDE SYNTHASE-RELATED"/>
    <property type="match status" value="1"/>
</dbReference>
<protein>
    <recommendedName>
        <fullName evidence="12">Methionine synthase reductase</fullName>
        <ecNumber evidence="11">1.16.1.8</ecNumber>
    </recommendedName>
</protein>
<dbReference type="PROSITE" id="PS50902">
    <property type="entry name" value="FLAVODOXIN_LIKE"/>
    <property type="match status" value="1"/>
</dbReference>
<dbReference type="InterPro" id="IPR017938">
    <property type="entry name" value="Riboflavin_synthase-like_b-brl"/>
</dbReference>
<dbReference type="InterPro" id="IPR039261">
    <property type="entry name" value="FNR_nucleotide-bd"/>
</dbReference>
<feature type="domain" description="Flavodoxin-like" evidence="13">
    <location>
        <begin position="57"/>
        <end position="206"/>
    </location>
</feature>
<dbReference type="InterPro" id="IPR001433">
    <property type="entry name" value="OxRdtase_FAD/NAD-bd"/>
</dbReference>
<dbReference type="Pfam" id="PF00175">
    <property type="entry name" value="NAD_binding_1"/>
    <property type="match status" value="1"/>
</dbReference>
<sequence length="705" mass="80265">MMTDRDRVRKVPQADGGGISLFWKDFWRTGAPLLVSFLAKRWKRPQVSLRALSEEQLQFCFKGKLNLEKCVVKEIEDFCCFMQEAKEHGFEADIHCISELEQYNLDKEKDPVVIITSTTGTGELPDTAIKFIKEINDKSLPSDHLSHIRYGLLGLGDSEYTFFCNGGKIIDKRFLELGAQRFCEVGLADDAVGLELVVEPWIAGLWVALNQEFASRKEDKNASFCANKFSNLCIGVQAECLNTEDSVRPLSKATLNIPALPPEYLEVQLEESRGQNASLLYTSENSIYRVPVTKAIQLTRDDAVKKTLLVELDISETTFNYQPGDAFNITCPNNALEVEELLDILGLLGKKDHFVCLKVKEGTKKRGATLPQYIPDKNTVKFIFTWCLEIRAVPKKAFLRSLVEYTTAISEKRRLQELCSKQGSSDYNSFIRDSRVSLLDLLQVFPTCKPPLSLLIEHLPKLQARPYSVASSTLFHPGKMHFIFNILEFPSHLGELRRGVCTGWLADLVAPVLQVNQKSKEFFSPQINITPRLSNVFHLPDNPSVPFIMVGPGTGIAPFISFLQHRQKLREKHSDYKFGEMWLFFGCRYKARDYLFQDELRCFLENGVLTYLIVCFSRDVPAVAETAPPKYVQDNLRLYCKEISRILLQEKGYFYVCGDAKNMAKDVNDILVEVFMTEKGVDQLNALKILATLREEKRYLQDIWA</sequence>
<dbReference type="FunFam" id="3.40.50.80:FF:000018">
    <property type="entry name" value="NADPH--cytochrome P450 reductase"/>
    <property type="match status" value="1"/>
</dbReference>
<keyword evidence="3" id="KW-0028">Amino-acid biosynthesis</keyword>
<keyword evidence="5" id="KW-0288">FMN</keyword>
<dbReference type="GO" id="GO:0050660">
    <property type="term" value="F:flavin adenine dinucleotide binding"/>
    <property type="evidence" value="ECO:0007669"/>
    <property type="project" value="TreeGrafter"/>
</dbReference>
<dbReference type="PROSITE" id="PS51384">
    <property type="entry name" value="FAD_FR"/>
    <property type="match status" value="1"/>
</dbReference>
<evidence type="ECO:0000313" key="15">
    <source>
        <dbReference type="EMBL" id="KAK9403672.1"/>
    </source>
</evidence>
<dbReference type="InterPro" id="IPR001094">
    <property type="entry name" value="Flavdoxin-like"/>
</dbReference>
<dbReference type="PRINTS" id="PR00369">
    <property type="entry name" value="FLAVODOXIN"/>
</dbReference>
<evidence type="ECO:0000256" key="1">
    <source>
        <dbReference type="ARBA" id="ARBA00001917"/>
    </source>
</evidence>
<comment type="caution">
    <text evidence="15">The sequence shown here is derived from an EMBL/GenBank/DDBJ whole genome shotgun (WGS) entry which is preliminary data.</text>
</comment>
<feature type="domain" description="FAD-binding FR-type" evidence="14">
    <location>
        <begin position="285"/>
        <end position="540"/>
    </location>
</feature>
<dbReference type="PRINTS" id="PR00371">
    <property type="entry name" value="FPNCR"/>
</dbReference>
<dbReference type="InterPro" id="IPR003097">
    <property type="entry name" value="CysJ-like_FAD-binding"/>
</dbReference>
<dbReference type="FunFam" id="1.20.990.10:FF:000007">
    <property type="entry name" value="Methionine synthase reductase"/>
    <property type="match status" value="1"/>
</dbReference>
<dbReference type="GO" id="GO:0030586">
    <property type="term" value="F:[methionine synthase] reductase (NADPH) activity"/>
    <property type="evidence" value="ECO:0007669"/>
    <property type="project" value="UniProtKB-EC"/>
</dbReference>
<dbReference type="CDD" id="cd06203">
    <property type="entry name" value="methionine_synthase_red"/>
    <property type="match status" value="1"/>
</dbReference>
<organism evidence="15 16">
    <name type="scientific">Crotalus adamanteus</name>
    <name type="common">Eastern diamondback rattlesnake</name>
    <dbReference type="NCBI Taxonomy" id="8729"/>
    <lineage>
        <taxon>Eukaryota</taxon>
        <taxon>Metazoa</taxon>
        <taxon>Chordata</taxon>
        <taxon>Craniata</taxon>
        <taxon>Vertebrata</taxon>
        <taxon>Euteleostomi</taxon>
        <taxon>Lepidosauria</taxon>
        <taxon>Squamata</taxon>
        <taxon>Bifurcata</taxon>
        <taxon>Unidentata</taxon>
        <taxon>Episquamata</taxon>
        <taxon>Toxicofera</taxon>
        <taxon>Serpentes</taxon>
        <taxon>Colubroidea</taxon>
        <taxon>Viperidae</taxon>
        <taxon>Crotalinae</taxon>
        <taxon>Crotalus</taxon>
    </lineage>
</organism>
<dbReference type="SUPFAM" id="SSF52343">
    <property type="entry name" value="Ferredoxin reductase-like, C-terminal NADP-linked domain"/>
    <property type="match status" value="1"/>
</dbReference>